<dbReference type="STRING" id="1745343.A0A2J6QJC5"/>
<dbReference type="SUPFAM" id="SSF56176">
    <property type="entry name" value="FAD-binding/transporter-associated domain-like"/>
    <property type="match status" value="1"/>
</dbReference>
<dbReference type="InterPro" id="IPR016166">
    <property type="entry name" value="FAD-bd_PCMH"/>
</dbReference>
<reference evidence="6 7" key="1">
    <citation type="submission" date="2016-05" db="EMBL/GenBank/DDBJ databases">
        <title>A degradative enzymes factory behind the ericoid mycorrhizal symbiosis.</title>
        <authorList>
            <consortium name="DOE Joint Genome Institute"/>
            <person name="Martino E."/>
            <person name="Morin E."/>
            <person name="Grelet G."/>
            <person name="Kuo A."/>
            <person name="Kohler A."/>
            <person name="Daghino S."/>
            <person name="Barry K."/>
            <person name="Choi C."/>
            <person name="Cichocki N."/>
            <person name="Clum A."/>
            <person name="Copeland A."/>
            <person name="Hainaut M."/>
            <person name="Haridas S."/>
            <person name="Labutti K."/>
            <person name="Lindquist E."/>
            <person name="Lipzen A."/>
            <person name="Khouja H.-R."/>
            <person name="Murat C."/>
            <person name="Ohm R."/>
            <person name="Olson A."/>
            <person name="Spatafora J."/>
            <person name="Veneault-Fourrey C."/>
            <person name="Henrissat B."/>
            <person name="Grigoriev I."/>
            <person name="Martin F."/>
            <person name="Perotto S."/>
        </authorList>
    </citation>
    <scope>NUCLEOTIDE SEQUENCE [LARGE SCALE GENOMIC DNA]</scope>
    <source>
        <strain evidence="6 7">UAMH 7357</strain>
    </source>
</reference>
<evidence type="ECO:0000256" key="1">
    <source>
        <dbReference type="ARBA" id="ARBA00005466"/>
    </source>
</evidence>
<dbReference type="Pfam" id="PF01565">
    <property type="entry name" value="FAD_binding_4"/>
    <property type="match status" value="1"/>
</dbReference>
<dbReference type="GO" id="GO:0071949">
    <property type="term" value="F:FAD binding"/>
    <property type="evidence" value="ECO:0007669"/>
    <property type="project" value="InterPro"/>
</dbReference>
<name>A0A2J6QJC5_9HELO</name>
<organism evidence="6 7">
    <name type="scientific">Hyaloscypha hepaticicola</name>
    <dbReference type="NCBI Taxonomy" id="2082293"/>
    <lineage>
        <taxon>Eukaryota</taxon>
        <taxon>Fungi</taxon>
        <taxon>Dikarya</taxon>
        <taxon>Ascomycota</taxon>
        <taxon>Pezizomycotina</taxon>
        <taxon>Leotiomycetes</taxon>
        <taxon>Helotiales</taxon>
        <taxon>Hyaloscyphaceae</taxon>
        <taxon>Hyaloscypha</taxon>
    </lineage>
</organism>
<dbReference type="PROSITE" id="PS51387">
    <property type="entry name" value="FAD_PCMH"/>
    <property type="match status" value="1"/>
</dbReference>
<sequence>MDQSIGQFIGQFGIRSIPVSSCCIQIASVLRSKVSFPGTSSYEATQESYWSIQEASLYPSCIVVPDTAQDVSEAVKILAGFPDCQFAIKGHSHMPASGFANINGGVTIDMTTLSSVTINNDHTVVSIGSGAQWLNVYTYLDTLDLSVAGGRNGLVGVGGLTLGGGISYFAPRVGWACDNVANFEIVLASGELTNANATSLPDLFRALKGGMNNFGIVTRFDLTPFPQGEILAGVIANPISDRDAVFTAFSNIAGSEEYDPYASLVTGLGYNSSVKGSWSIGTTAVYTKPESSPAIYAEFVAIPSTQNTLHLTNLSTFADETNTPPLNWQFFTGTYGVSANLMSRIFDSLNSTLYNLELPSSWVFWDIAFEPLPTIMTQYGDKNGGNSLGTSPKDGNAFVMLLSALWPNSTFDEVVQETAEKMTRDIACIADDMGLLHEFQYINYADPSQDPIGSYGVQNVEYLRQVSRKHDPKGVWQRQVPGGFKLGLKY</sequence>
<feature type="domain" description="FAD-binding PCMH-type" evidence="5">
    <location>
        <begin position="55"/>
        <end position="227"/>
    </location>
</feature>
<evidence type="ECO:0000256" key="4">
    <source>
        <dbReference type="ARBA" id="ARBA00023002"/>
    </source>
</evidence>
<proteinExistence type="inferred from homology"/>
<dbReference type="Gene3D" id="3.30.465.10">
    <property type="match status" value="1"/>
</dbReference>
<accession>A0A2J6QJC5</accession>
<keyword evidence="7" id="KW-1185">Reference proteome</keyword>
<dbReference type="OrthoDB" id="2151789at2759"/>
<dbReference type="PANTHER" id="PTHR42973">
    <property type="entry name" value="BINDING OXIDOREDUCTASE, PUTATIVE (AFU_ORTHOLOGUE AFUA_1G17690)-RELATED"/>
    <property type="match status" value="1"/>
</dbReference>
<protein>
    <submittedName>
        <fullName evidence="6">FAD binding domain protein</fullName>
    </submittedName>
</protein>
<gene>
    <name evidence="6" type="ORF">NA56DRAFT_641836</name>
</gene>
<evidence type="ECO:0000259" key="5">
    <source>
        <dbReference type="PROSITE" id="PS51387"/>
    </source>
</evidence>
<dbReference type="InterPro" id="IPR050416">
    <property type="entry name" value="FAD-linked_Oxidoreductase"/>
</dbReference>
<dbReference type="InterPro" id="IPR036318">
    <property type="entry name" value="FAD-bd_PCMH-like_sf"/>
</dbReference>
<dbReference type="InterPro" id="IPR006094">
    <property type="entry name" value="Oxid_FAD_bind_N"/>
</dbReference>
<dbReference type="Proteomes" id="UP000235672">
    <property type="component" value="Unassembled WGS sequence"/>
</dbReference>
<evidence type="ECO:0000313" key="6">
    <source>
        <dbReference type="EMBL" id="PMD26367.1"/>
    </source>
</evidence>
<dbReference type="AlphaFoldDB" id="A0A2J6QJC5"/>
<evidence type="ECO:0000256" key="2">
    <source>
        <dbReference type="ARBA" id="ARBA00022630"/>
    </source>
</evidence>
<keyword evidence="3" id="KW-0274">FAD</keyword>
<dbReference type="InterPro" id="IPR016169">
    <property type="entry name" value="FAD-bd_PCMH_sub2"/>
</dbReference>
<keyword evidence="4" id="KW-0560">Oxidoreductase</keyword>
<keyword evidence="2" id="KW-0285">Flavoprotein</keyword>
<evidence type="ECO:0000313" key="7">
    <source>
        <dbReference type="Proteomes" id="UP000235672"/>
    </source>
</evidence>
<dbReference type="PANTHER" id="PTHR42973:SF22">
    <property type="entry name" value="FAD-BINDING PCMH-TYPE DOMAIN-CONTAINING PROTEIN-RELATED"/>
    <property type="match status" value="1"/>
</dbReference>
<dbReference type="GO" id="GO:0016491">
    <property type="term" value="F:oxidoreductase activity"/>
    <property type="evidence" value="ECO:0007669"/>
    <property type="project" value="UniProtKB-KW"/>
</dbReference>
<comment type="similarity">
    <text evidence="1">Belongs to the oxygen-dependent FAD-linked oxidoreductase family.</text>
</comment>
<evidence type="ECO:0000256" key="3">
    <source>
        <dbReference type="ARBA" id="ARBA00022827"/>
    </source>
</evidence>
<dbReference type="EMBL" id="KZ613468">
    <property type="protein sequence ID" value="PMD26367.1"/>
    <property type="molecule type" value="Genomic_DNA"/>
</dbReference>